<sequence length="384" mass="43865">MVHFRPGSQVWQIITLLSFVGEFPFKSLSLLGSERVYKALISRLTTLQTIRNFNSGDEITCRLLTVSGKGAGKTIRLYKGALPILEWLYPGVYGYYMDSFWGHRFPGDVSHRDRNHRVAEAAAMFLKAGMEARPYLLPRLQNREILQVVHGTPCFYLAKDLKKVGEAEMNKTMFTRMAGALFSSGRCYAVYNTRDAVMKWSGMGEYKALHSLIELARLNAGILEVDSAILFGQSGETALRTLLESDKTRRLEFRFDSIYRHVHFIPMNGDGIRQLRLLSAPDWKAQLLELLFEPEVRSYDRGLFEYDACVNGVNILSHLDGDIARLIRFRDAIENQTGRFEVLCFPHQTHFLREYLGGLASIKTIGMDSVEAELCPERRNLFER</sequence>
<gene>
    <name evidence="1" type="ORF">ASJ35_07980</name>
</gene>
<reference evidence="1 2" key="1">
    <citation type="submission" date="2015-10" db="EMBL/GenBank/DDBJ databases">
        <title>A novel member of the family Ruminococcaceae isolated from human faeces.</title>
        <authorList>
            <person name="Shkoporov A.N."/>
            <person name="Chaplin A.V."/>
            <person name="Motuzova O.V."/>
            <person name="Kafarskaia L.I."/>
            <person name="Efimov B.A."/>
        </authorList>
    </citation>
    <scope>NUCLEOTIDE SEQUENCE [LARGE SCALE GENOMIC DNA]</scope>
    <source>
        <strain evidence="1 2">668</strain>
    </source>
</reference>
<dbReference type="EMBL" id="LMUA01000008">
    <property type="protein sequence ID" value="KUE76665.1"/>
    <property type="molecule type" value="Genomic_DNA"/>
</dbReference>
<dbReference type="Proteomes" id="UP000053433">
    <property type="component" value="Unassembled WGS sequence"/>
</dbReference>
<accession>A0A0W7TS47</accession>
<dbReference type="RefSeq" id="WP_058723116.1">
    <property type="nucleotide sequence ID" value="NZ_LMUA01000008.1"/>
</dbReference>
<proteinExistence type="predicted"/>
<organism evidence="1 2">
    <name type="scientific">Ruthenibacterium lactatiformans</name>
    <dbReference type="NCBI Taxonomy" id="1550024"/>
    <lineage>
        <taxon>Bacteria</taxon>
        <taxon>Bacillati</taxon>
        <taxon>Bacillota</taxon>
        <taxon>Clostridia</taxon>
        <taxon>Eubacteriales</taxon>
        <taxon>Oscillospiraceae</taxon>
        <taxon>Ruthenibacterium</taxon>
    </lineage>
</organism>
<comment type="caution">
    <text evidence="1">The sequence shown here is derived from an EMBL/GenBank/DDBJ whole genome shotgun (WGS) entry which is preliminary data.</text>
</comment>
<dbReference type="AlphaFoldDB" id="A0A0W7TS47"/>
<evidence type="ECO:0000313" key="1">
    <source>
        <dbReference type="EMBL" id="KUE76665.1"/>
    </source>
</evidence>
<protein>
    <submittedName>
        <fullName evidence="1">Uncharacterized protein</fullName>
    </submittedName>
</protein>
<evidence type="ECO:0000313" key="2">
    <source>
        <dbReference type="Proteomes" id="UP000053433"/>
    </source>
</evidence>
<name>A0A0W7TS47_9FIRM</name>